<evidence type="ECO:0000259" key="2">
    <source>
        <dbReference type="Pfam" id="PF20693"/>
    </source>
</evidence>
<keyword evidence="1" id="KW-0472">Membrane</keyword>
<sequence length="1169" mass="137564">MIRALNPKILTSEDSSYKTVKELNEVIEEALKKGEIKNIALTGPFGSGKSSILLTLRKNFGNYEYLPISLATLKADEEENPPQKTDEEIEKLNRRIEYSILQQLIYREKTSTVQNSRFKRIIHIDEGTLRKISLNAILFFISFLIAFEPKWLRVESICNALNWGDYNIIFDSIAILYMLTILYFVVEYFVRSYGNSKLNKLNLKDGVIEIKEETSIFNNHLDEILYFFQVTKYNVVIIEDLDRFGSPDIFLKLRELNQLLNESKIVSRNIVFVYAVKDDIFLNEERTKFFDYITTVIPVINPSNSKDILKAALNERGLEDNVIKDGDLRDMAFFVQDMRILTNIANEFQQYREKLCTGNNQKLNLTKLLAMIVYKNYYPKDFAMLHRREGKVYNCIKEKPNFAKGALDEIAKKEETLENEYQAFLKTKHLKESELRLIYLYKIRERINNKVTEFIIDGQNYSLDQISKDKDLFNKLISKREVCYSYWGYYGGNEHTSYTFDFNSIDKEINFKRRIALLRIPESKFERDRAMLYKQKLNVHKYRLKILIGHYKQGESDLYKSIGLSEMMDVFIRRGFIDEEYYDYISFFYEGMVSLADRELLLSIKRDIPKEYSYHIDKVENFVKELLPYMFETKAILNNDLLDYVSSSHKDYFNLIMNILETDQAPLDFLAQYYLYGNAQKQVYEHYIEWDEIQSWINIESWNNNDEKNTLIEGWLKYSKEICKEARGWLNNHYEFLTDRFENIGKERCLDLVIDSEFKKLNDKNSELLKQSIDNQAYEINSHNLCIIANFIFNDSQVEEGNLNLSRIRDTKYSIFIEDIENNIDKAVMHFSKDCKDETKDSLLFILNSEKIKTDDKENYLIGQKELLDDDSNINTDELKTLAYNLFLINPTWKNVISYYNNKNKDENILIKYIEHFSDNLGNQMIEKDDSEYSSLGAYLLGTTKLTIGTYSSIIKSFEIEFEGYDGLRGLDRDRLLLLLSHNMLPFCEENTDLLKGMDIYADYLIKYHKQLLENLSASYISDCEVAYKILSSEVFTYEQKKRIISITPKDILIELDKLANQVLDIIINTNLKNIEEETIIEVLENASNESYRVYIISLLILEYDYDDNKIAELLSLLGGKYIDIAERSKHPVLEETKWNIKLAGALKHKRFISSAKEDKDGIRIYPKR</sequence>
<evidence type="ECO:0000256" key="1">
    <source>
        <dbReference type="SAM" id="Phobius"/>
    </source>
</evidence>
<name>A0A414XZI0_PHOVU</name>
<keyword evidence="1" id="KW-1133">Transmembrane helix</keyword>
<dbReference type="SUPFAM" id="SSF52540">
    <property type="entry name" value="P-loop containing nucleoside triphosphate hydrolases"/>
    <property type="match status" value="1"/>
</dbReference>
<dbReference type="Pfam" id="PF20693">
    <property type="entry name" value="YobI-ATPase"/>
    <property type="match status" value="1"/>
</dbReference>
<dbReference type="Proteomes" id="UP000283713">
    <property type="component" value="Unassembled WGS sequence"/>
</dbReference>
<dbReference type="InterPro" id="IPR027417">
    <property type="entry name" value="P-loop_NTPase"/>
</dbReference>
<evidence type="ECO:0000313" key="3">
    <source>
        <dbReference type="EMBL" id="RHH79295.1"/>
    </source>
</evidence>
<feature type="transmembrane region" description="Helical" evidence="1">
    <location>
        <begin position="128"/>
        <end position="147"/>
    </location>
</feature>
<dbReference type="AlphaFoldDB" id="A0A414XZI0"/>
<keyword evidence="1" id="KW-0812">Transmembrane</keyword>
<organism evidence="3 4">
    <name type="scientific">Phocaeicola vulgatus</name>
    <name type="common">Bacteroides vulgatus</name>
    <dbReference type="NCBI Taxonomy" id="821"/>
    <lineage>
        <taxon>Bacteria</taxon>
        <taxon>Pseudomonadati</taxon>
        <taxon>Bacteroidota</taxon>
        <taxon>Bacteroidia</taxon>
        <taxon>Bacteroidales</taxon>
        <taxon>Bacteroidaceae</taxon>
        <taxon>Phocaeicola</taxon>
    </lineage>
</organism>
<feature type="transmembrane region" description="Helical" evidence="1">
    <location>
        <begin position="167"/>
        <end position="190"/>
    </location>
</feature>
<dbReference type="InterPro" id="IPR048428">
    <property type="entry name" value="YobI-NTPase"/>
</dbReference>
<protein>
    <recommendedName>
        <fullName evidence="2">YobI-like P-loop NTPase domain-containing protein</fullName>
    </recommendedName>
</protein>
<feature type="domain" description="YobI-like P-loop NTPase" evidence="2">
    <location>
        <begin position="25"/>
        <end position="393"/>
    </location>
</feature>
<dbReference type="EMBL" id="QRKA01000011">
    <property type="protein sequence ID" value="RHH79295.1"/>
    <property type="molecule type" value="Genomic_DNA"/>
</dbReference>
<dbReference type="RefSeq" id="WP_005646260.1">
    <property type="nucleotide sequence ID" value="NZ_JAUOMB010000038.1"/>
</dbReference>
<accession>A0A414XZI0</accession>
<proteinExistence type="predicted"/>
<reference evidence="3 4" key="1">
    <citation type="submission" date="2018-08" db="EMBL/GenBank/DDBJ databases">
        <title>A genome reference for cultivated species of the human gut microbiota.</title>
        <authorList>
            <person name="Zou Y."/>
            <person name="Xue W."/>
            <person name="Luo G."/>
        </authorList>
    </citation>
    <scope>NUCLEOTIDE SEQUENCE [LARGE SCALE GENOMIC DNA]</scope>
    <source>
        <strain evidence="3 4">AM16-6</strain>
    </source>
</reference>
<gene>
    <name evidence="3" type="ORF">DW193_09370</name>
</gene>
<comment type="caution">
    <text evidence="3">The sequence shown here is derived from an EMBL/GenBank/DDBJ whole genome shotgun (WGS) entry which is preliminary data.</text>
</comment>
<evidence type="ECO:0000313" key="4">
    <source>
        <dbReference type="Proteomes" id="UP000283713"/>
    </source>
</evidence>